<protein>
    <submittedName>
        <fullName evidence="2">Uncharacterized protein</fullName>
    </submittedName>
</protein>
<reference evidence="2 3" key="1">
    <citation type="submission" date="2016-10" db="EMBL/GenBank/DDBJ databases">
        <title>Genome sequence of the ascomycete fungus Penicillium subrubescens.</title>
        <authorList>
            <person name="De Vries R.P."/>
            <person name="Peng M."/>
            <person name="Dilokpimol A."/>
            <person name="Hilden K."/>
            <person name="Makela M.R."/>
            <person name="Grigoriev I."/>
            <person name="Riley R."/>
            <person name="Granchi Z."/>
        </authorList>
    </citation>
    <scope>NUCLEOTIDE SEQUENCE [LARGE SCALE GENOMIC DNA]</scope>
    <source>
        <strain evidence="2 3">CBS 132785</strain>
    </source>
</reference>
<name>A0A1Q5UB30_9EURO</name>
<dbReference type="EMBL" id="MNBE01000474">
    <property type="protein sequence ID" value="OKP09685.1"/>
    <property type="molecule type" value="Genomic_DNA"/>
</dbReference>
<dbReference type="STRING" id="1316194.A0A1Q5UB30"/>
<evidence type="ECO:0000313" key="2">
    <source>
        <dbReference type="EMBL" id="OKP09685.1"/>
    </source>
</evidence>
<dbReference type="Pfam" id="PF12511">
    <property type="entry name" value="DUF3716"/>
    <property type="match status" value="1"/>
</dbReference>
<dbReference type="AlphaFoldDB" id="A0A1Q5UB30"/>
<evidence type="ECO:0000313" key="3">
    <source>
        <dbReference type="Proteomes" id="UP000186955"/>
    </source>
</evidence>
<sequence>MPETPDPTQDNPRDFYQLSVWISWPGDPEFTNTADYTNIGEPLAIPEAHAGETDRPPAEWAHFIWLAPFSVARQAQRLKGKLHELLKNEPVRELTCRKRYFGSGRHQDELIGNSLSNVESAAVFCQGVVQSDDKQCESCLGALGPWAKCVQLESGEGHLAACANCIWNGKHERCSLWRNAQTGSTPERQNQGHQRNRPSISKKMASDAWAEAKRTVNRAKGLSAKIAQALANEQFEVASALLEEQEQWFEDFKCPEGILDLVHPAQPNSPQRPGAD</sequence>
<dbReference type="Proteomes" id="UP000186955">
    <property type="component" value="Unassembled WGS sequence"/>
</dbReference>
<gene>
    <name evidence="2" type="ORF">PENSUB_4956</name>
</gene>
<keyword evidence="3" id="KW-1185">Reference proteome</keyword>
<organism evidence="2 3">
    <name type="scientific">Penicillium subrubescens</name>
    <dbReference type="NCBI Taxonomy" id="1316194"/>
    <lineage>
        <taxon>Eukaryota</taxon>
        <taxon>Fungi</taxon>
        <taxon>Dikarya</taxon>
        <taxon>Ascomycota</taxon>
        <taxon>Pezizomycotina</taxon>
        <taxon>Eurotiomycetes</taxon>
        <taxon>Eurotiomycetidae</taxon>
        <taxon>Eurotiales</taxon>
        <taxon>Aspergillaceae</taxon>
        <taxon>Penicillium</taxon>
    </lineage>
</organism>
<feature type="compositionally biased region" description="Polar residues" evidence="1">
    <location>
        <begin position="181"/>
        <end position="199"/>
    </location>
</feature>
<evidence type="ECO:0000256" key="1">
    <source>
        <dbReference type="SAM" id="MobiDB-lite"/>
    </source>
</evidence>
<accession>A0A1Q5UB30</accession>
<feature type="region of interest" description="Disordered" evidence="1">
    <location>
        <begin position="181"/>
        <end position="205"/>
    </location>
</feature>
<comment type="caution">
    <text evidence="2">The sequence shown here is derived from an EMBL/GenBank/DDBJ whole genome shotgun (WGS) entry which is preliminary data.</text>
</comment>
<dbReference type="InterPro" id="IPR022190">
    <property type="entry name" value="DUF3716"/>
</dbReference>
<proteinExistence type="predicted"/>